<dbReference type="PRINTS" id="PR00344">
    <property type="entry name" value="BCTRLSENSOR"/>
</dbReference>
<evidence type="ECO:0000259" key="11">
    <source>
        <dbReference type="PROSITE" id="PS50109"/>
    </source>
</evidence>
<feature type="domain" description="PAC" evidence="12">
    <location>
        <begin position="366"/>
        <end position="418"/>
    </location>
</feature>
<evidence type="ECO:0000256" key="9">
    <source>
        <dbReference type="ARBA" id="ARBA00023012"/>
    </source>
</evidence>
<organism evidence="13 14">
    <name type="scientific">Nisaea acidiphila</name>
    <dbReference type="NCBI Taxonomy" id="1862145"/>
    <lineage>
        <taxon>Bacteria</taxon>
        <taxon>Pseudomonadati</taxon>
        <taxon>Pseudomonadota</taxon>
        <taxon>Alphaproteobacteria</taxon>
        <taxon>Rhodospirillales</taxon>
        <taxon>Thalassobaculaceae</taxon>
        <taxon>Nisaea</taxon>
    </lineage>
</organism>
<dbReference type="Pfam" id="PF00512">
    <property type="entry name" value="HisKA"/>
    <property type="match status" value="1"/>
</dbReference>
<dbReference type="Pfam" id="PF02518">
    <property type="entry name" value="HATPase_c"/>
    <property type="match status" value="1"/>
</dbReference>
<dbReference type="PANTHER" id="PTHR43711:SF26">
    <property type="entry name" value="SENSOR HISTIDINE KINASE RCSC"/>
    <property type="match status" value="1"/>
</dbReference>
<keyword evidence="10" id="KW-0472">Membrane</keyword>
<accession>A0A9J7ALS2</accession>
<evidence type="ECO:0000256" key="4">
    <source>
        <dbReference type="ARBA" id="ARBA00022553"/>
    </source>
</evidence>
<dbReference type="CDD" id="cd00130">
    <property type="entry name" value="PAS"/>
    <property type="match status" value="1"/>
</dbReference>
<evidence type="ECO:0000256" key="8">
    <source>
        <dbReference type="ARBA" id="ARBA00022840"/>
    </source>
</evidence>
<dbReference type="InterPro" id="IPR000014">
    <property type="entry name" value="PAS"/>
</dbReference>
<dbReference type="InterPro" id="IPR000700">
    <property type="entry name" value="PAS-assoc_C"/>
</dbReference>
<dbReference type="SMART" id="SM00387">
    <property type="entry name" value="HATPase_c"/>
    <property type="match status" value="1"/>
</dbReference>
<evidence type="ECO:0000256" key="7">
    <source>
        <dbReference type="ARBA" id="ARBA00022777"/>
    </source>
</evidence>
<protein>
    <recommendedName>
        <fullName evidence="3">histidine kinase</fullName>
        <ecNumber evidence="3">2.7.13.3</ecNumber>
    </recommendedName>
</protein>
<dbReference type="CDD" id="cd16922">
    <property type="entry name" value="HATPase_EvgS-ArcB-TorS-like"/>
    <property type="match status" value="1"/>
</dbReference>
<evidence type="ECO:0000256" key="1">
    <source>
        <dbReference type="ARBA" id="ARBA00000085"/>
    </source>
</evidence>
<keyword evidence="7" id="KW-0418">Kinase</keyword>
<dbReference type="PANTHER" id="PTHR43711">
    <property type="entry name" value="TWO-COMPONENT HISTIDINE KINASE"/>
    <property type="match status" value="1"/>
</dbReference>
<proteinExistence type="predicted"/>
<evidence type="ECO:0000256" key="10">
    <source>
        <dbReference type="ARBA" id="ARBA00023136"/>
    </source>
</evidence>
<dbReference type="Gene3D" id="1.10.287.130">
    <property type="match status" value="1"/>
</dbReference>
<dbReference type="SMART" id="SM00091">
    <property type="entry name" value="PAS"/>
    <property type="match status" value="1"/>
</dbReference>
<dbReference type="Gene3D" id="3.30.450.20">
    <property type="entry name" value="PAS domain"/>
    <property type="match status" value="2"/>
</dbReference>
<comment type="catalytic activity">
    <reaction evidence="1">
        <text>ATP + protein L-histidine = ADP + protein N-phospho-L-histidine.</text>
        <dbReference type="EC" id="2.7.13.3"/>
    </reaction>
</comment>
<keyword evidence="8 13" id="KW-0067">ATP-binding</keyword>
<gene>
    <name evidence="13" type="ORF">NUH88_11895</name>
</gene>
<dbReference type="SUPFAM" id="SSF47384">
    <property type="entry name" value="Homodimeric domain of signal transducing histidine kinase"/>
    <property type="match status" value="1"/>
</dbReference>
<comment type="subcellular location">
    <subcellularLocation>
        <location evidence="2">Membrane</location>
    </subcellularLocation>
</comment>
<dbReference type="SMART" id="SM00388">
    <property type="entry name" value="HisKA"/>
    <property type="match status" value="1"/>
</dbReference>
<reference evidence="13" key="1">
    <citation type="submission" date="2022-08" db="EMBL/GenBank/DDBJ databases">
        <title>Nisaea acidiphila sp. nov., isolated from a marine algal debris and emended description of the genus Nisaea Urios et al. 2008.</title>
        <authorList>
            <person name="Kwon K."/>
        </authorList>
    </citation>
    <scope>NUCLEOTIDE SEQUENCE</scope>
    <source>
        <strain evidence="13">MEBiC11861</strain>
    </source>
</reference>
<dbReference type="PROSITE" id="PS50113">
    <property type="entry name" value="PAC"/>
    <property type="match status" value="1"/>
</dbReference>
<feature type="domain" description="Histidine kinase" evidence="11">
    <location>
        <begin position="436"/>
        <end position="657"/>
    </location>
</feature>
<dbReference type="FunFam" id="1.10.287.130:FF:000038">
    <property type="entry name" value="Sensory transduction histidine kinase"/>
    <property type="match status" value="1"/>
</dbReference>
<name>A0A9J7ALS2_9PROT</name>
<dbReference type="InterPro" id="IPR005467">
    <property type="entry name" value="His_kinase_dom"/>
</dbReference>
<dbReference type="InterPro" id="IPR013655">
    <property type="entry name" value="PAS_fold_3"/>
</dbReference>
<keyword evidence="6" id="KW-0547">Nucleotide-binding</keyword>
<dbReference type="Gene3D" id="3.30.565.10">
    <property type="entry name" value="Histidine kinase-like ATPase, C-terminal domain"/>
    <property type="match status" value="1"/>
</dbReference>
<dbReference type="KEGG" id="naci:NUH88_11895"/>
<evidence type="ECO:0000313" key="14">
    <source>
        <dbReference type="Proteomes" id="UP001060336"/>
    </source>
</evidence>
<dbReference type="AlphaFoldDB" id="A0A9J7ALS2"/>
<dbReference type="SUPFAM" id="SSF55785">
    <property type="entry name" value="PYP-like sensor domain (PAS domain)"/>
    <property type="match status" value="2"/>
</dbReference>
<dbReference type="InterPro" id="IPR036097">
    <property type="entry name" value="HisK_dim/P_sf"/>
</dbReference>
<dbReference type="InterPro" id="IPR035965">
    <property type="entry name" value="PAS-like_dom_sf"/>
</dbReference>
<evidence type="ECO:0000259" key="12">
    <source>
        <dbReference type="PROSITE" id="PS50113"/>
    </source>
</evidence>
<keyword evidence="4" id="KW-0597">Phosphoprotein</keyword>
<evidence type="ECO:0000256" key="3">
    <source>
        <dbReference type="ARBA" id="ARBA00012438"/>
    </source>
</evidence>
<dbReference type="InterPro" id="IPR003661">
    <property type="entry name" value="HisK_dim/P_dom"/>
</dbReference>
<dbReference type="SUPFAM" id="SSF55874">
    <property type="entry name" value="ATPase domain of HSP90 chaperone/DNA topoisomerase II/histidine kinase"/>
    <property type="match status" value="1"/>
</dbReference>
<dbReference type="InterPro" id="IPR004358">
    <property type="entry name" value="Sig_transdc_His_kin-like_C"/>
</dbReference>
<evidence type="ECO:0000313" key="13">
    <source>
        <dbReference type="EMBL" id="UUX48119.1"/>
    </source>
</evidence>
<dbReference type="EMBL" id="CP102480">
    <property type="protein sequence ID" value="UUX48119.1"/>
    <property type="molecule type" value="Genomic_DNA"/>
</dbReference>
<keyword evidence="9" id="KW-0902">Two-component regulatory system</keyword>
<dbReference type="Pfam" id="PF08447">
    <property type="entry name" value="PAS_3"/>
    <property type="match status" value="1"/>
</dbReference>
<dbReference type="EC" id="2.7.13.3" evidence="3"/>
<evidence type="ECO:0000256" key="2">
    <source>
        <dbReference type="ARBA" id="ARBA00004370"/>
    </source>
</evidence>
<dbReference type="InterPro" id="IPR001610">
    <property type="entry name" value="PAC"/>
</dbReference>
<dbReference type="Proteomes" id="UP001060336">
    <property type="component" value="Chromosome"/>
</dbReference>
<dbReference type="InterPro" id="IPR050736">
    <property type="entry name" value="Sensor_HK_Regulatory"/>
</dbReference>
<sequence length="664" mass="74175">MDNMADIAALSRREVFADAIPSEQRGPDLTVLHRTPGFESLLGELAIPALEDADPAYFSMLKSVLANGETRSRTLRVDAGDRQRFLRVDAYPCREENGAVAAIVVTVSDNASAARRENAILRNLELERSRFDDYPVATTDEDWTGARRVLERLAREGHTDIESYVREKPEILTDLVAGARVVDLNDAAVRTYSAPDKRALIDRFNEAPDLTTYNPETGYSDIFVSLLARFLAGDNKVVLEGWDRTFDGRDIYLRTTTNVMPGFESSWGWVLQTVEDITDRKQIEDKLREAQERYELAVEGARDGLWDWNFGENEFFASAQMCRTVGWGDEPRTMMSRDSASHIHPDQRRAVRRALVRHLRSGADAFSLEYRVSDNDGDPVWVSNHCRVVRDKAGKVVRMAGSVTDVTARKRHEDELRAAKEQAEIANRAKTEFLANMSHELRTPLNAILGFSQTIESEMFGALPNEKYKEYAGDIHSSAAHLLEVINDILDMSKIEANEFVVGDDLFDATAAAQRCVRFMSERASRKEIEISVSIEAERIAIEADQRMFRQILLNLLSNAVKFTERGGKVWVEGGAIVDGYLEFRVGDTGIGMAPEDVDVALTPFGQVGRGRMVAQEGSGLGLSIVSRLMELHGGDLAIDSEPGKGTLVTLRFPEDRYRADISV</sequence>
<dbReference type="CDD" id="cd00082">
    <property type="entry name" value="HisKA"/>
    <property type="match status" value="1"/>
</dbReference>
<evidence type="ECO:0000256" key="5">
    <source>
        <dbReference type="ARBA" id="ARBA00022679"/>
    </source>
</evidence>
<dbReference type="RefSeq" id="WP_257766627.1">
    <property type="nucleotide sequence ID" value="NZ_CP102480.1"/>
</dbReference>
<dbReference type="NCBIfam" id="TIGR00229">
    <property type="entry name" value="sensory_box"/>
    <property type="match status" value="1"/>
</dbReference>
<dbReference type="SMART" id="SM00086">
    <property type="entry name" value="PAC"/>
    <property type="match status" value="1"/>
</dbReference>
<keyword evidence="14" id="KW-1185">Reference proteome</keyword>
<keyword evidence="5" id="KW-0808">Transferase</keyword>
<dbReference type="GO" id="GO:0016020">
    <property type="term" value="C:membrane"/>
    <property type="evidence" value="ECO:0007669"/>
    <property type="project" value="UniProtKB-SubCell"/>
</dbReference>
<dbReference type="GO" id="GO:0000155">
    <property type="term" value="F:phosphorelay sensor kinase activity"/>
    <property type="evidence" value="ECO:0007669"/>
    <property type="project" value="InterPro"/>
</dbReference>
<dbReference type="InterPro" id="IPR003594">
    <property type="entry name" value="HATPase_dom"/>
</dbReference>
<dbReference type="GO" id="GO:0005524">
    <property type="term" value="F:ATP binding"/>
    <property type="evidence" value="ECO:0007669"/>
    <property type="project" value="UniProtKB-KW"/>
</dbReference>
<dbReference type="PROSITE" id="PS50109">
    <property type="entry name" value="HIS_KIN"/>
    <property type="match status" value="1"/>
</dbReference>
<evidence type="ECO:0000256" key="6">
    <source>
        <dbReference type="ARBA" id="ARBA00022741"/>
    </source>
</evidence>
<dbReference type="InterPro" id="IPR036890">
    <property type="entry name" value="HATPase_C_sf"/>
</dbReference>